<evidence type="ECO:0000313" key="4">
    <source>
        <dbReference type="Proteomes" id="UP000266841"/>
    </source>
</evidence>
<keyword evidence="4" id="KW-1185">Reference proteome</keyword>
<feature type="signal peptide" evidence="2">
    <location>
        <begin position="1"/>
        <end position="18"/>
    </location>
</feature>
<keyword evidence="2" id="KW-0732">Signal</keyword>
<evidence type="ECO:0000256" key="1">
    <source>
        <dbReference type="SAM" id="MobiDB-lite"/>
    </source>
</evidence>
<feature type="region of interest" description="Disordered" evidence="1">
    <location>
        <begin position="220"/>
        <end position="245"/>
    </location>
</feature>
<evidence type="ECO:0000256" key="2">
    <source>
        <dbReference type="SAM" id="SignalP"/>
    </source>
</evidence>
<proteinExistence type="predicted"/>
<name>K0SAF4_THAOC</name>
<sequence>MKLLLLSTIACSMAAASGQDTVSVAIGEDVSDRCPEGQEWPGGSIQECRVMPGPSDGPGRERHRPLQCDDGCPPRRNCYRPNPANDFQSCNLDCIFEGRERSDRENPPEWCANGANPPQEDFASLLSSVLETVVATIGRGATSGVDTTPEGTVSVAIGENTSADLDRRCPEGQEWVEHFQECRVMPSDPDLRCSDGCPPKNNCYRPASAFQSCNSKCDKKDLTRSDRQNGCANSSSNGLRGAVTA</sequence>
<reference evidence="3 4" key="1">
    <citation type="journal article" date="2012" name="Genome Biol.">
        <title>Genome and low-iron response of an oceanic diatom adapted to chronic iron limitation.</title>
        <authorList>
            <person name="Lommer M."/>
            <person name="Specht M."/>
            <person name="Roy A.S."/>
            <person name="Kraemer L."/>
            <person name="Andreson R."/>
            <person name="Gutowska M.A."/>
            <person name="Wolf J."/>
            <person name="Bergner S.V."/>
            <person name="Schilhabel M.B."/>
            <person name="Klostermeier U.C."/>
            <person name="Beiko R.G."/>
            <person name="Rosenstiel P."/>
            <person name="Hippler M."/>
            <person name="Laroche J."/>
        </authorList>
    </citation>
    <scope>NUCLEOTIDE SEQUENCE [LARGE SCALE GENOMIC DNA]</scope>
    <source>
        <strain evidence="3 4">CCMP1005</strain>
    </source>
</reference>
<evidence type="ECO:0000313" key="3">
    <source>
        <dbReference type="EMBL" id="EJK63118.1"/>
    </source>
</evidence>
<dbReference type="AlphaFoldDB" id="K0SAF4"/>
<gene>
    <name evidence="3" type="ORF">THAOC_16245</name>
</gene>
<protein>
    <submittedName>
        <fullName evidence="3">Uncharacterized protein</fullName>
    </submittedName>
</protein>
<comment type="caution">
    <text evidence="3">The sequence shown here is derived from an EMBL/GenBank/DDBJ whole genome shotgun (WGS) entry which is preliminary data.</text>
</comment>
<accession>K0SAF4</accession>
<dbReference type="Proteomes" id="UP000266841">
    <property type="component" value="Unassembled WGS sequence"/>
</dbReference>
<dbReference type="EMBL" id="AGNL01018421">
    <property type="protein sequence ID" value="EJK63118.1"/>
    <property type="molecule type" value="Genomic_DNA"/>
</dbReference>
<feature type="chain" id="PRO_5003836983" evidence="2">
    <location>
        <begin position="19"/>
        <end position="245"/>
    </location>
</feature>
<feature type="compositionally biased region" description="Polar residues" evidence="1">
    <location>
        <begin position="228"/>
        <end position="238"/>
    </location>
</feature>
<organism evidence="3 4">
    <name type="scientific">Thalassiosira oceanica</name>
    <name type="common">Marine diatom</name>
    <dbReference type="NCBI Taxonomy" id="159749"/>
    <lineage>
        <taxon>Eukaryota</taxon>
        <taxon>Sar</taxon>
        <taxon>Stramenopiles</taxon>
        <taxon>Ochrophyta</taxon>
        <taxon>Bacillariophyta</taxon>
        <taxon>Coscinodiscophyceae</taxon>
        <taxon>Thalassiosirophycidae</taxon>
        <taxon>Thalassiosirales</taxon>
        <taxon>Thalassiosiraceae</taxon>
        <taxon>Thalassiosira</taxon>
    </lineage>
</organism>